<dbReference type="InterPro" id="IPR039843">
    <property type="entry name" value="KXD1-like"/>
</dbReference>
<comment type="similarity">
    <text evidence="1">Belongs to the KXD1 family.</text>
</comment>
<dbReference type="PANTHER" id="PTHR13511">
    <property type="entry name" value="KXDL MOTIF-CONTAINING PROTEIN 1"/>
    <property type="match status" value="1"/>
</dbReference>
<feature type="domain" description="KxDL" evidence="3">
    <location>
        <begin position="46"/>
        <end position="130"/>
    </location>
</feature>
<evidence type="ECO:0000313" key="4">
    <source>
        <dbReference type="Proteomes" id="UP000515135"/>
    </source>
</evidence>
<evidence type="ECO:0000256" key="2">
    <source>
        <dbReference type="ARBA" id="ARBA00014719"/>
    </source>
</evidence>
<dbReference type="Pfam" id="PF10241">
    <property type="entry name" value="KxDL"/>
    <property type="match status" value="1"/>
</dbReference>
<keyword evidence="4" id="KW-1185">Reference proteome</keyword>
<gene>
    <name evidence="5" type="primary">LOC109466175</name>
</gene>
<dbReference type="PANTHER" id="PTHR13511:SF0">
    <property type="entry name" value="KXDL MOTIF-CONTAINING PROTEIN 1"/>
    <property type="match status" value="1"/>
</dbReference>
<evidence type="ECO:0000259" key="3">
    <source>
        <dbReference type="Pfam" id="PF10241"/>
    </source>
</evidence>
<dbReference type="GO" id="GO:0099078">
    <property type="term" value="C:BORC complex"/>
    <property type="evidence" value="ECO:0007669"/>
    <property type="project" value="TreeGrafter"/>
</dbReference>
<evidence type="ECO:0000313" key="5">
    <source>
        <dbReference type="RefSeq" id="XP_019619397.1"/>
    </source>
</evidence>
<sequence>MTEDSSDSCSVATESSGVEVLYRDPAADGNVSGSAKEPSDVFLRSLVDLVNDDDVNAVLQAQRHMVNRFEKTNEMLQSFNTLSSIRFDETQEMFKKHTQTLLDMKKDLDHIFRRIRELKGKVSKQYPEAFQAAEIQVRQWEESAMSPTSPLPEGATLTAEIPATEDCSTNDSSVDLPGLQTNVLQPPHPQEEDLTLH</sequence>
<proteinExistence type="inferred from homology"/>
<dbReference type="Proteomes" id="UP000515135">
    <property type="component" value="Unplaced"/>
</dbReference>
<evidence type="ECO:0000256" key="1">
    <source>
        <dbReference type="ARBA" id="ARBA00005913"/>
    </source>
</evidence>
<dbReference type="OrthoDB" id="10258877at2759"/>
<name>A0A6P4YL10_BRABE</name>
<accession>A0A6P4YL10</accession>
<dbReference type="InterPro" id="IPR019371">
    <property type="entry name" value="KxDL_dom"/>
</dbReference>
<dbReference type="KEGG" id="bbel:109466175"/>
<dbReference type="RefSeq" id="XP_019619397.1">
    <property type="nucleotide sequence ID" value="XM_019763838.1"/>
</dbReference>
<reference evidence="5" key="1">
    <citation type="submission" date="2025-08" db="UniProtKB">
        <authorList>
            <consortium name="RefSeq"/>
        </authorList>
    </citation>
    <scope>IDENTIFICATION</scope>
    <source>
        <tissue evidence="5">Gonad</tissue>
    </source>
</reference>
<dbReference type="GO" id="GO:0032418">
    <property type="term" value="P:lysosome localization"/>
    <property type="evidence" value="ECO:0007669"/>
    <property type="project" value="TreeGrafter"/>
</dbReference>
<dbReference type="AlphaFoldDB" id="A0A6P4YL10"/>
<organism evidence="4 5">
    <name type="scientific">Branchiostoma belcheri</name>
    <name type="common">Amphioxus</name>
    <dbReference type="NCBI Taxonomy" id="7741"/>
    <lineage>
        <taxon>Eukaryota</taxon>
        <taxon>Metazoa</taxon>
        <taxon>Chordata</taxon>
        <taxon>Cephalochordata</taxon>
        <taxon>Leptocardii</taxon>
        <taxon>Amphioxiformes</taxon>
        <taxon>Branchiostomatidae</taxon>
        <taxon>Branchiostoma</taxon>
    </lineage>
</organism>
<protein>
    <recommendedName>
        <fullName evidence="2">KxDL motif-containing protein 1</fullName>
    </recommendedName>
</protein>
<dbReference type="GeneID" id="109466175"/>